<dbReference type="Proteomes" id="UP000002408">
    <property type="component" value="Chromosome"/>
</dbReference>
<gene>
    <name evidence="2" type="ordered locus">Mboo_0351</name>
</gene>
<dbReference type="GeneID" id="5411117"/>
<dbReference type="Gene3D" id="3.40.50.300">
    <property type="entry name" value="P-loop containing nucleotide triphosphate hydrolases"/>
    <property type="match status" value="1"/>
</dbReference>
<dbReference type="AlphaFoldDB" id="A7I560"/>
<evidence type="ECO:0000313" key="3">
    <source>
        <dbReference type="Proteomes" id="UP000002408"/>
    </source>
</evidence>
<organism evidence="2 3">
    <name type="scientific">Methanoregula boonei (strain DSM 21154 / JCM 14090 / 6A8)</name>
    <dbReference type="NCBI Taxonomy" id="456442"/>
    <lineage>
        <taxon>Archaea</taxon>
        <taxon>Methanobacteriati</taxon>
        <taxon>Methanobacteriota</taxon>
        <taxon>Stenosarchaea group</taxon>
        <taxon>Methanomicrobia</taxon>
        <taxon>Methanomicrobiales</taxon>
        <taxon>Methanoregulaceae</taxon>
        <taxon>Methanoregula</taxon>
    </lineage>
</organism>
<accession>A7I560</accession>
<dbReference type="Pfam" id="PF09848">
    <property type="entry name" value="SLFN-g3_helicase"/>
    <property type="match status" value="1"/>
</dbReference>
<sequence length="634" mass="70908">MTLNDPCGWSGSIHTFLSLSKSDWLSSLQAHHQRCMNSPADQSQILAWDHSFDILQRELKQLVQIKPEIGNYSIIFEYELPRERGRRPDVIILGPCVFVLEFKDYAQLLQAHSDQVAAYARDLKNYHAGSQPYCVLSFLILARAKDQITDNENVIVLSPDHIVDVFTLSSELEAGPLIDPRVWIAAEYSPLPSLIEAARTIWNKQPLPQIKRALSAGIPQTIAELLSIAQAAKANNELHLALVTGVPGAGKTLVGIQLVYENHLEGSDLQNTAVFLSGNGPLVKVLQHALKYKIFVQDVHGFLKEYGGETAKIPHEHIWVYDEAQRAWDAERVSEKRGHATSEPEDFLRIAERMNSWGLMVALIGEGQEIHLGEESGLPQWNDALAKMQKPWIVHCPKKIAGTFTAAKKLATSDVLDLSVSLRSHLAEDVAQWISALLEGDLIHAKTLSESVTSQGFDVYLTQDINVATNYVKERYKDQEDKRYGLLASSKAKNLPTWGIHNEYNYTKNMREGPWYTDPPSSFNSCCAFRDVATEFSCQGLELDFPIVCWGDDFVWDGIWKSPPAKRSKAKDPHQLRVNSYRVVLTRGRDGFIVFVPPEIGMQSTYEALKGAGVREITEVNTKDLIVKDGAGVV</sequence>
<protein>
    <recommendedName>
        <fullName evidence="1">Schlafen group 3-like DNA/RNA helicase domain-containing protein</fullName>
    </recommendedName>
</protein>
<dbReference type="EMBL" id="CP000780">
    <property type="protein sequence ID" value="ABS54871.1"/>
    <property type="molecule type" value="Genomic_DNA"/>
</dbReference>
<dbReference type="InterPro" id="IPR027417">
    <property type="entry name" value="P-loop_NTPase"/>
</dbReference>
<evidence type="ECO:0000259" key="1">
    <source>
        <dbReference type="Pfam" id="PF09848"/>
    </source>
</evidence>
<dbReference type="HOGENOM" id="CLU_031446_0_0_2"/>
<dbReference type="InterPro" id="IPR018647">
    <property type="entry name" value="SLFN_3-like_DNA/RNA_helicase"/>
</dbReference>
<dbReference type="SUPFAM" id="SSF52540">
    <property type="entry name" value="P-loop containing nucleoside triphosphate hydrolases"/>
    <property type="match status" value="1"/>
</dbReference>
<proteinExistence type="predicted"/>
<dbReference type="RefSeq" id="WP_011991359.1">
    <property type="nucleotide sequence ID" value="NC_009712.1"/>
</dbReference>
<reference evidence="3" key="1">
    <citation type="journal article" date="2015" name="Microbiology">
        <title>Genome of Methanoregula boonei 6A8 reveals adaptations to oligotrophic peatland environments.</title>
        <authorList>
            <person name="Braeuer S."/>
            <person name="Cadillo-Quiroz H."/>
            <person name="Kyrpides N."/>
            <person name="Woyke T."/>
            <person name="Goodwin L."/>
            <person name="Detter C."/>
            <person name="Podell S."/>
            <person name="Yavitt J.B."/>
            <person name="Zinder S.H."/>
        </authorList>
    </citation>
    <scope>NUCLEOTIDE SEQUENCE [LARGE SCALE GENOMIC DNA]</scope>
    <source>
        <strain evidence="3">DSM 21154 / JCM 14090 / 6A8</strain>
    </source>
</reference>
<feature type="domain" description="Schlafen group 3-like DNA/RNA helicase" evidence="1">
    <location>
        <begin position="239"/>
        <end position="597"/>
    </location>
</feature>
<dbReference type="eggNOG" id="arCOG04708">
    <property type="taxonomic scope" value="Archaea"/>
</dbReference>
<keyword evidence="3" id="KW-1185">Reference proteome</keyword>
<dbReference type="STRING" id="456442.Mboo_0351"/>
<name>A7I560_METB6</name>
<dbReference type="OrthoDB" id="387750at2157"/>
<dbReference type="KEGG" id="mbn:Mboo_0351"/>
<evidence type="ECO:0000313" key="2">
    <source>
        <dbReference type="EMBL" id="ABS54871.1"/>
    </source>
</evidence>